<gene>
    <name evidence="1" type="ORF">NCTC9504_01261</name>
</gene>
<protein>
    <submittedName>
        <fullName evidence="1">Short-chain dehydrogenase</fullName>
        <ecNumber evidence="1">1.1.1.51</ecNumber>
    </submittedName>
</protein>
<dbReference type="GO" id="GO:0016491">
    <property type="term" value="F:oxidoreductase activity"/>
    <property type="evidence" value="ECO:0007669"/>
    <property type="project" value="UniProtKB-KW"/>
</dbReference>
<organism evidence="1 2">
    <name type="scientific">Klebsiella pneumoniae subsp. pneumoniae</name>
    <dbReference type="NCBI Taxonomy" id="72407"/>
    <lineage>
        <taxon>Bacteria</taxon>
        <taxon>Pseudomonadati</taxon>
        <taxon>Pseudomonadota</taxon>
        <taxon>Gammaproteobacteria</taxon>
        <taxon>Enterobacterales</taxon>
        <taxon>Enterobacteriaceae</taxon>
        <taxon>Klebsiella/Raoultella group</taxon>
        <taxon>Klebsiella</taxon>
        <taxon>Klebsiella pneumoniae complex</taxon>
    </lineage>
</organism>
<dbReference type="EC" id="1.1.1.51" evidence="1"/>
<evidence type="ECO:0000313" key="1">
    <source>
        <dbReference type="EMBL" id="STU59960.1"/>
    </source>
</evidence>
<keyword evidence="1" id="KW-0560">Oxidoreductase</keyword>
<proteinExistence type="predicted"/>
<dbReference type="SUPFAM" id="SSF51735">
    <property type="entry name" value="NAD(P)-binding Rossmann-fold domains"/>
    <property type="match status" value="1"/>
</dbReference>
<dbReference type="Proteomes" id="UP000254020">
    <property type="component" value="Unassembled WGS sequence"/>
</dbReference>
<dbReference type="Gene3D" id="3.40.50.720">
    <property type="entry name" value="NAD(P)-binding Rossmann-like Domain"/>
    <property type="match status" value="1"/>
</dbReference>
<evidence type="ECO:0000313" key="2">
    <source>
        <dbReference type="Proteomes" id="UP000254020"/>
    </source>
</evidence>
<dbReference type="AlphaFoldDB" id="A0A377Z3Y1"/>
<name>A0A377Z3Y1_KLEPN</name>
<reference evidence="1 2" key="1">
    <citation type="submission" date="2018-06" db="EMBL/GenBank/DDBJ databases">
        <authorList>
            <consortium name="Pathogen Informatics"/>
            <person name="Doyle S."/>
        </authorList>
    </citation>
    <scope>NUCLEOTIDE SEQUENCE [LARGE SCALE GENOMIC DNA]</scope>
    <source>
        <strain evidence="1 2">NCTC9504</strain>
    </source>
</reference>
<dbReference type="InterPro" id="IPR036291">
    <property type="entry name" value="NAD(P)-bd_dom_sf"/>
</dbReference>
<dbReference type="EMBL" id="UGMA01000005">
    <property type="protein sequence ID" value="STU59960.1"/>
    <property type="molecule type" value="Genomic_DNA"/>
</dbReference>
<accession>A0A377Z3Y1</accession>
<sequence length="67" mass="7061">MNAQIEGRVAVVTGGSSGIGFETLRLLLGEGRKSPFAAATRIGLPAPMRRCKTNIQKVRCSPGAVTY</sequence>